<reference evidence="1 2" key="1">
    <citation type="submission" date="2023-05" db="EMBL/GenBank/DDBJ databases">
        <title>Novel species of genus Flectobacillus isolated from stream in China.</title>
        <authorList>
            <person name="Lu H."/>
        </authorList>
    </citation>
    <scope>NUCLEOTIDE SEQUENCE [LARGE SCALE GENOMIC DNA]</scope>
    <source>
        <strain evidence="1 2">KCTC 42575</strain>
    </source>
</reference>
<evidence type="ECO:0000313" key="1">
    <source>
        <dbReference type="EMBL" id="MDI9862607.1"/>
    </source>
</evidence>
<keyword evidence="2" id="KW-1185">Reference proteome</keyword>
<dbReference type="Proteomes" id="UP001236507">
    <property type="component" value="Unassembled WGS sequence"/>
</dbReference>
<gene>
    <name evidence="1" type="ORF">QM524_25505</name>
</gene>
<evidence type="ECO:0000313" key="2">
    <source>
        <dbReference type="Proteomes" id="UP001236507"/>
    </source>
</evidence>
<comment type="caution">
    <text evidence="1">The sequence shown here is derived from an EMBL/GenBank/DDBJ whole genome shotgun (WGS) entry which is preliminary data.</text>
</comment>
<sequence length="178" mass="20554">MKKTIIIITTIILAVITYLIGKSKGWWNLFSPNDSSNTEEKKSSNTKLTNKIRNLDSSVNEYGVDLATIVDNWDGKNVYEKKEGKSAQESHPNAIGFLEDGTMVYKYKIYGEWVYDTKPFTGSYIYNYNEYGVDTNTVLSVYAGSDIYAYKMDTNKTNEYGYLYDGRPVFRQGEYYQW</sequence>
<name>A0ABT6YG92_9BACT</name>
<dbReference type="EMBL" id="JASHIF010000035">
    <property type="protein sequence ID" value="MDI9862607.1"/>
    <property type="molecule type" value="Genomic_DNA"/>
</dbReference>
<evidence type="ECO:0008006" key="3">
    <source>
        <dbReference type="Google" id="ProtNLM"/>
    </source>
</evidence>
<protein>
    <recommendedName>
        <fullName evidence="3">DUF5050 domain-containing protein</fullName>
    </recommendedName>
</protein>
<accession>A0ABT6YG92</accession>
<dbReference type="RefSeq" id="WP_283346840.1">
    <property type="nucleotide sequence ID" value="NZ_JASHIF010000035.1"/>
</dbReference>
<proteinExistence type="predicted"/>
<organism evidence="1 2">
    <name type="scientific">Flectobacillus roseus</name>
    <dbReference type="NCBI Taxonomy" id="502259"/>
    <lineage>
        <taxon>Bacteria</taxon>
        <taxon>Pseudomonadati</taxon>
        <taxon>Bacteroidota</taxon>
        <taxon>Cytophagia</taxon>
        <taxon>Cytophagales</taxon>
        <taxon>Flectobacillaceae</taxon>
        <taxon>Flectobacillus</taxon>
    </lineage>
</organism>